<evidence type="ECO:0000313" key="2">
    <source>
        <dbReference type="Proteomes" id="UP000274822"/>
    </source>
</evidence>
<name>A0A433Q8C8_9FUNG</name>
<evidence type="ECO:0000313" key="1">
    <source>
        <dbReference type="EMBL" id="RUS26068.1"/>
    </source>
</evidence>
<protein>
    <submittedName>
        <fullName evidence="1">Uncharacterized protein</fullName>
    </submittedName>
</protein>
<dbReference type="AlphaFoldDB" id="A0A433Q8C8"/>
<sequence>MELLFLETTGHYRLADQLRKGWDHVKEMHGCLAILGQITHLFAHGSVDDFMNIKVVFLHAHDNELHLWTLELSKMIKILEKLKVSHMTNVLVMSLKSKKSQMYLSDFMKPVSVVPNKKTDLTKVASINPGSSSIREYELDD</sequence>
<proteinExistence type="predicted"/>
<dbReference type="EMBL" id="RBNJ01011293">
    <property type="protein sequence ID" value="RUS26068.1"/>
    <property type="molecule type" value="Genomic_DNA"/>
</dbReference>
<keyword evidence="2" id="KW-1185">Reference proteome</keyword>
<gene>
    <name evidence="1" type="ORF">BC938DRAFT_471272</name>
</gene>
<comment type="caution">
    <text evidence="1">The sequence shown here is derived from an EMBL/GenBank/DDBJ whole genome shotgun (WGS) entry which is preliminary data.</text>
</comment>
<reference evidence="1 2" key="1">
    <citation type="journal article" date="2018" name="New Phytol.">
        <title>Phylogenomics of Endogonaceae and evolution of mycorrhizas within Mucoromycota.</title>
        <authorList>
            <person name="Chang Y."/>
            <person name="Desiro A."/>
            <person name="Na H."/>
            <person name="Sandor L."/>
            <person name="Lipzen A."/>
            <person name="Clum A."/>
            <person name="Barry K."/>
            <person name="Grigoriev I.V."/>
            <person name="Martin F.M."/>
            <person name="Stajich J.E."/>
            <person name="Smith M.E."/>
            <person name="Bonito G."/>
            <person name="Spatafora J.W."/>
        </authorList>
    </citation>
    <scope>NUCLEOTIDE SEQUENCE [LARGE SCALE GENOMIC DNA]</scope>
    <source>
        <strain evidence="1 2">AD002</strain>
    </source>
</reference>
<organism evidence="1 2">
    <name type="scientific">Jimgerdemannia flammicorona</name>
    <dbReference type="NCBI Taxonomy" id="994334"/>
    <lineage>
        <taxon>Eukaryota</taxon>
        <taxon>Fungi</taxon>
        <taxon>Fungi incertae sedis</taxon>
        <taxon>Mucoromycota</taxon>
        <taxon>Mucoromycotina</taxon>
        <taxon>Endogonomycetes</taxon>
        <taxon>Endogonales</taxon>
        <taxon>Endogonaceae</taxon>
        <taxon>Jimgerdemannia</taxon>
    </lineage>
</organism>
<dbReference type="Proteomes" id="UP000274822">
    <property type="component" value="Unassembled WGS sequence"/>
</dbReference>
<accession>A0A433Q8C8</accession>